<protein>
    <submittedName>
        <fullName evidence="1">Uncharacterized protein</fullName>
    </submittedName>
</protein>
<evidence type="ECO:0000313" key="1">
    <source>
        <dbReference type="EMBL" id="CAD1845094.1"/>
    </source>
</evidence>
<accession>A0A6V7QPI4</accession>
<gene>
    <name evidence="1" type="ORF">CB5_LOCUS28305</name>
</gene>
<dbReference type="EMBL" id="LR862137">
    <property type="protein sequence ID" value="CAD1845094.1"/>
    <property type="molecule type" value="Genomic_DNA"/>
</dbReference>
<dbReference type="AlphaFoldDB" id="A0A6V7QPI4"/>
<name>A0A6V7QPI4_ANACO</name>
<reference evidence="1" key="1">
    <citation type="submission" date="2020-07" db="EMBL/GenBank/DDBJ databases">
        <authorList>
            <person name="Lin J."/>
        </authorList>
    </citation>
    <scope>NUCLEOTIDE SEQUENCE</scope>
</reference>
<organism evidence="1">
    <name type="scientific">Ananas comosus var. bracteatus</name>
    <name type="common">red pineapple</name>
    <dbReference type="NCBI Taxonomy" id="296719"/>
    <lineage>
        <taxon>Eukaryota</taxon>
        <taxon>Viridiplantae</taxon>
        <taxon>Streptophyta</taxon>
        <taxon>Embryophyta</taxon>
        <taxon>Tracheophyta</taxon>
        <taxon>Spermatophyta</taxon>
        <taxon>Magnoliopsida</taxon>
        <taxon>Liliopsida</taxon>
        <taxon>Poales</taxon>
        <taxon>Bromeliaceae</taxon>
        <taxon>Bromelioideae</taxon>
        <taxon>Ananas</taxon>
    </lineage>
</organism>
<proteinExistence type="predicted"/>
<sequence length="144" mass="15460">MHQTPHTGRPTPSSATTPCAIPEIRSYQVMVQPLAVDSKMLGPSLFCAQNDLAAGLAWPESGSATGTSGQPSTSNWCYNTQPLTATQFGGQDLGSRYSTHQFDDLASLLDNNTRASTVGESFVHKSYFPTLVWLGVKGWNNPTP</sequence>